<evidence type="ECO:0000256" key="6">
    <source>
        <dbReference type="ARBA" id="ARBA00022786"/>
    </source>
</evidence>
<accession>A0AAP0N2Q0</accession>
<evidence type="ECO:0000256" key="3">
    <source>
        <dbReference type="ARBA" id="ARBA00012483"/>
    </source>
</evidence>
<dbReference type="GO" id="GO:0008270">
    <property type="term" value="F:zinc ion binding"/>
    <property type="evidence" value="ECO:0007669"/>
    <property type="project" value="UniProtKB-KW"/>
</dbReference>
<dbReference type="Pfam" id="PF12678">
    <property type="entry name" value="zf-rbx1"/>
    <property type="match status" value="1"/>
</dbReference>
<keyword evidence="11" id="KW-1185">Reference proteome</keyword>
<dbReference type="AlphaFoldDB" id="A0AAP0N2Q0"/>
<name>A0AAP0N2Q0_9ROSI</name>
<dbReference type="SMART" id="SM00184">
    <property type="entry name" value="RING"/>
    <property type="match status" value="1"/>
</dbReference>
<feature type="domain" description="RING-type" evidence="9">
    <location>
        <begin position="201"/>
        <end position="262"/>
    </location>
</feature>
<dbReference type="GO" id="GO:0005737">
    <property type="term" value="C:cytoplasm"/>
    <property type="evidence" value="ECO:0007669"/>
    <property type="project" value="TreeGrafter"/>
</dbReference>
<keyword evidence="5 8" id="KW-0863">Zinc-finger</keyword>
<reference evidence="10 11" key="1">
    <citation type="submission" date="2024-05" db="EMBL/GenBank/DDBJ databases">
        <title>Haplotype-resolved chromosome-level genome assembly of Huyou (Citrus changshanensis).</title>
        <authorList>
            <person name="Miao C."/>
            <person name="Chen W."/>
            <person name="Wu Y."/>
            <person name="Wang L."/>
            <person name="Zhao S."/>
            <person name="Grierson D."/>
            <person name="Xu C."/>
            <person name="Chen K."/>
        </authorList>
    </citation>
    <scope>NUCLEOTIDE SEQUENCE [LARGE SCALE GENOMIC DNA]</scope>
    <source>
        <strain evidence="10">01-14</strain>
        <tissue evidence="10">Leaf</tissue>
    </source>
</reference>
<keyword evidence="4" id="KW-0479">Metal-binding</keyword>
<evidence type="ECO:0000256" key="8">
    <source>
        <dbReference type="PROSITE-ProRule" id="PRU00175"/>
    </source>
</evidence>
<evidence type="ECO:0000313" key="10">
    <source>
        <dbReference type="EMBL" id="KAK9230723.1"/>
    </source>
</evidence>
<protein>
    <recommendedName>
        <fullName evidence="3">RING-type E3 ubiquitin transferase</fullName>
        <ecNumber evidence="3">2.3.2.27</ecNumber>
    </recommendedName>
</protein>
<dbReference type="GO" id="GO:0016567">
    <property type="term" value="P:protein ubiquitination"/>
    <property type="evidence" value="ECO:0007669"/>
    <property type="project" value="TreeGrafter"/>
</dbReference>
<evidence type="ECO:0000259" key="9">
    <source>
        <dbReference type="PROSITE" id="PS50089"/>
    </source>
</evidence>
<dbReference type="EC" id="2.3.2.27" evidence="3"/>
<dbReference type="InterPro" id="IPR001841">
    <property type="entry name" value="Znf_RING"/>
</dbReference>
<comment type="pathway">
    <text evidence="2">Protein modification; protein ubiquitination.</text>
</comment>
<evidence type="ECO:0000256" key="7">
    <source>
        <dbReference type="ARBA" id="ARBA00022833"/>
    </source>
</evidence>
<proteinExistence type="predicted"/>
<sequence length="311" mass="35654">MLVEGDISWECEEVKPEDGEYRYVCGNYTVRSKSTVKFYLQSDTSYNKEWRYPNSEGHNVLLYKIEQAVVVPGNHYSVEIDAADMMSAPTPEAIITSISEKVLIFLKPVATEDNLKQLASDIISESRQIITTGSSKCSIFLIGIYIRYNTYMYLDEVDMEVIEYYERMLPADYLASLKPLPTVILDGNYYNFSESNEEESCSICWGDKYSSGSRISSIQFLNEYLGGSDHHHDIIRMPCSHDFHANCITKWLKTTNSCPLCRFKLPTSATLLAILDLFDWVNDLDGTCKHMGENNIKKLDHRFELISSEYM</sequence>
<keyword evidence="6" id="KW-0833">Ubl conjugation pathway</keyword>
<dbReference type="EMBL" id="JBCGBO010000001">
    <property type="protein sequence ID" value="KAK9230723.1"/>
    <property type="molecule type" value="Genomic_DNA"/>
</dbReference>
<organism evidence="10 11">
    <name type="scientific">Citrus x changshan-huyou</name>
    <dbReference type="NCBI Taxonomy" id="2935761"/>
    <lineage>
        <taxon>Eukaryota</taxon>
        <taxon>Viridiplantae</taxon>
        <taxon>Streptophyta</taxon>
        <taxon>Embryophyta</taxon>
        <taxon>Tracheophyta</taxon>
        <taxon>Spermatophyta</taxon>
        <taxon>Magnoliopsida</taxon>
        <taxon>eudicotyledons</taxon>
        <taxon>Gunneridae</taxon>
        <taxon>Pentapetalae</taxon>
        <taxon>rosids</taxon>
        <taxon>malvids</taxon>
        <taxon>Sapindales</taxon>
        <taxon>Rutaceae</taxon>
        <taxon>Aurantioideae</taxon>
        <taxon>Citrus</taxon>
    </lineage>
</organism>
<dbReference type="Proteomes" id="UP001428341">
    <property type="component" value="Unassembled WGS sequence"/>
</dbReference>
<comment type="catalytic activity">
    <reaction evidence="1">
        <text>S-ubiquitinyl-[E2 ubiquitin-conjugating enzyme]-L-cysteine + [acceptor protein]-L-lysine = [E2 ubiquitin-conjugating enzyme]-L-cysteine + N(6)-ubiquitinyl-[acceptor protein]-L-lysine.</text>
        <dbReference type="EC" id="2.3.2.27"/>
    </reaction>
</comment>
<dbReference type="GO" id="GO:0061630">
    <property type="term" value="F:ubiquitin protein ligase activity"/>
    <property type="evidence" value="ECO:0007669"/>
    <property type="project" value="UniProtKB-EC"/>
</dbReference>
<dbReference type="PROSITE" id="PS50089">
    <property type="entry name" value="ZF_RING_2"/>
    <property type="match status" value="1"/>
</dbReference>
<dbReference type="InterPro" id="IPR024766">
    <property type="entry name" value="Znf_RING_H2"/>
</dbReference>
<dbReference type="SUPFAM" id="SSF57850">
    <property type="entry name" value="RING/U-box"/>
    <property type="match status" value="1"/>
</dbReference>
<evidence type="ECO:0000256" key="5">
    <source>
        <dbReference type="ARBA" id="ARBA00022771"/>
    </source>
</evidence>
<keyword evidence="7" id="KW-0862">Zinc</keyword>
<evidence type="ECO:0000256" key="1">
    <source>
        <dbReference type="ARBA" id="ARBA00000900"/>
    </source>
</evidence>
<comment type="caution">
    <text evidence="10">The sequence shown here is derived from an EMBL/GenBank/DDBJ whole genome shotgun (WGS) entry which is preliminary data.</text>
</comment>
<dbReference type="InterPro" id="IPR013083">
    <property type="entry name" value="Znf_RING/FYVE/PHD"/>
</dbReference>
<gene>
    <name evidence="10" type="ORF">WN944_023695</name>
</gene>
<evidence type="ECO:0000256" key="2">
    <source>
        <dbReference type="ARBA" id="ARBA00004906"/>
    </source>
</evidence>
<evidence type="ECO:0000256" key="4">
    <source>
        <dbReference type="ARBA" id="ARBA00022723"/>
    </source>
</evidence>
<evidence type="ECO:0000313" key="11">
    <source>
        <dbReference type="Proteomes" id="UP001428341"/>
    </source>
</evidence>
<dbReference type="PANTHER" id="PTHR15710">
    <property type="entry name" value="E3 UBIQUITIN-PROTEIN LIGASE PRAJA"/>
    <property type="match status" value="1"/>
</dbReference>
<dbReference type="Gene3D" id="3.30.40.10">
    <property type="entry name" value="Zinc/RING finger domain, C3HC4 (zinc finger)"/>
    <property type="match status" value="1"/>
</dbReference>
<dbReference type="PANTHER" id="PTHR15710:SF217">
    <property type="entry name" value="E3 UBIQUITIN-PROTEIN LIGASE RDUF2"/>
    <property type="match status" value="1"/>
</dbReference>